<name>A0A2N0VJZ2_9BACT</name>
<dbReference type="GO" id="GO:0005886">
    <property type="term" value="C:plasma membrane"/>
    <property type="evidence" value="ECO:0007669"/>
    <property type="project" value="UniProtKB-SubCell"/>
</dbReference>
<feature type="transmembrane region" description="Helical" evidence="1">
    <location>
        <begin position="253"/>
        <end position="274"/>
    </location>
</feature>
<gene>
    <name evidence="2" type="ORF">CWD77_03280</name>
</gene>
<keyword evidence="1" id="KW-1003">Cell membrane</keyword>
<dbReference type="Proteomes" id="UP000233398">
    <property type="component" value="Unassembled WGS sequence"/>
</dbReference>
<protein>
    <recommendedName>
        <fullName evidence="1">Probable beta-carotene 15,15'-dioxygenase</fullName>
        <ecNumber evidence="1">1.13.11.63</ecNumber>
    </recommendedName>
</protein>
<comment type="catalytic activity">
    <reaction evidence="1">
        <text>all-trans-beta-carotene + O2 = 2 all-trans-retinal</text>
        <dbReference type="Rhea" id="RHEA:32887"/>
        <dbReference type="ChEBI" id="CHEBI:15379"/>
        <dbReference type="ChEBI" id="CHEBI:17579"/>
        <dbReference type="ChEBI" id="CHEBI:17898"/>
        <dbReference type="EC" id="1.13.11.63"/>
    </reaction>
</comment>
<evidence type="ECO:0000256" key="1">
    <source>
        <dbReference type="HAMAP-Rule" id="MF_02093"/>
    </source>
</evidence>
<feature type="transmembrane region" description="Helical" evidence="1">
    <location>
        <begin position="198"/>
        <end position="224"/>
    </location>
</feature>
<dbReference type="HAMAP" id="MF_02093">
    <property type="entry name" value="Beta_carotene_diox"/>
    <property type="match status" value="1"/>
</dbReference>
<comment type="caution">
    <text evidence="2">The sequence shown here is derived from an EMBL/GenBank/DDBJ whole genome shotgun (WGS) entry which is preliminary data.</text>
</comment>
<dbReference type="OrthoDB" id="945227at2"/>
<feature type="binding site" evidence="1">
    <location>
        <position position="225"/>
    </location>
    <ligand>
        <name>Fe cation</name>
        <dbReference type="ChEBI" id="CHEBI:24875"/>
    </ligand>
</feature>
<feature type="binding site" evidence="1">
    <location>
        <position position="49"/>
    </location>
    <ligand>
        <name>Fe cation</name>
        <dbReference type="ChEBI" id="CHEBI:24875"/>
    </ligand>
</feature>
<comment type="function">
    <text evidence="1">Catalyzes the cleavage of beta-carotene at its central double bond (15,15') to yield two molecules of all-trans-retinal.</text>
</comment>
<dbReference type="GO" id="GO:0016121">
    <property type="term" value="P:carotene catabolic process"/>
    <property type="evidence" value="ECO:0007669"/>
    <property type="project" value="UniProtKB-UniRule"/>
</dbReference>
<dbReference type="InterPro" id="IPR022270">
    <property type="entry name" value="Blh_diox"/>
</dbReference>
<feature type="transmembrane region" description="Helical" evidence="1">
    <location>
        <begin position="280"/>
        <end position="299"/>
    </location>
</feature>
<dbReference type="NCBIfam" id="TIGR03753">
    <property type="entry name" value="blh_monoox"/>
    <property type="match status" value="1"/>
</dbReference>
<reference evidence="2 3" key="1">
    <citation type="submission" date="2017-11" db="EMBL/GenBank/DDBJ databases">
        <title>Rhodohalobacter 15182 sp. nov., isolated from a salt lake.</title>
        <authorList>
            <person name="Han S."/>
        </authorList>
    </citation>
    <scope>NUCLEOTIDE SEQUENCE [LARGE SCALE GENOMIC DNA]</scope>
    <source>
        <strain evidence="2 3">15182</strain>
    </source>
</reference>
<keyword evidence="1" id="KW-0479">Metal-binding</keyword>
<comment type="similarity">
    <text evidence="1">Belongs to the Brp/Blh beta-carotene diooxygenase family.</text>
</comment>
<comment type="subcellular location">
    <subcellularLocation>
        <location evidence="1">Cell membrane</location>
        <topology evidence="1">Multi-pass membrane protein</topology>
    </subcellularLocation>
</comment>
<feature type="transmembrane region" description="Helical" evidence="1">
    <location>
        <begin position="72"/>
        <end position="105"/>
    </location>
</feature>
<feature type="transmembrane region" description="Helical" evidence="1">
    <location>
        <begin position="32"/>
        <end position="52"/>
    </location>
</feature>
<keyword evidence="1" id="KW-0223">Dioxygenase</keyword>
<dbReference type="EMBL" id="PISP01000001">
    <property type="protein sequence ID" value="PKD44502.1"/>
    <property type="molecule type" value="Genomic_DNA"/>
</dbReference>
<sequence>MRHTSRRLNQIAVSVSVVLVGVGLLLPQILELLIIPILLLSVFIIGIPHGAIDHIMASELYGLRNSLKDHILFYASYLLIMLFIAFLWIYIPIAGMVLFLAMSIYHFGQADMEDFLKSSTPNVTWYITRGTLIIGLIIFADTSTSYPIMAEAMRLDLTTFANVMPDPLYATGFIIFVYTGLTLFGLSKNHFTNNFSFIADSIIITLLLLITGPLIGFAVYFALWHSIGHVNEMKKFFEAKNKSLTIVEFYKKAAPFTLISLFGLVLLFYINQLMQLEGEFVTLMFILISVLTLPHLFIADKMYRES</sequence>
<dbReference type="GO" id="GO:0003834">
    <property type="term" value="F:beta-carotene 15,15'-dioxygenase activity"/>
    <property type="evidence" value="ECO:0007669"/>
    <property type="project" value="UniProtKB-EC"/>
</dbReference>
<keyword evidence="1" id="KW-0408">Iron</keyword>
<comment type="cofactor">
    <cofactor evidence="1">
        <name>Fe(2+)</name>
        <dbReference type="ChEBI" id="CHEBI:29033"/>
    </cofactor>
</comment>
<evidence type="ECO:0000313" key="2">
    <source>
        <dbReference type="EMBL" id="PKD44502.1"/>
    </source>
</evidence>
<keyword evidence="3" id="KW-1185">Reference proteome</keyword>
<keyword evidence="1" id="KW-0472">Membrane</keyword>
<organism evidence="2 3">
    <name type="scientific">Rhodohalobacter barkolensis</name>
    <dbReference type="NCBI Taxonomy" id="2053187"/>
    <lineage>
        <taxon>Bacteria</taxon>
        <taxon>Pseudomonadati</taxon>
        <taxon>Balneolota</taxon>
        <taxon>Balneolia</taxon>
        <taxon>Balneolales</taxon>
        <taxon>Balneolaceae</taxon>
        <taxon>Rhodohalobacter</taxon>
    </lineage>
</organism>
<feature type="binding site" evidence="1">
    <location>
        <position position="106"/>
    </location>
    <ligand>
        <name>Fe cation</name>
        <dbReference type="ChEBI" id="CHEBI:24875"/>
    </ligand>
</feature>
<feature type="transmembrane region" description="Helical" evidence="1">
    <location>
        <begin position="7"/>
        <end position="26"/>
    </location>
</feature>
<keyword evidence="1" id="KW-0812">Transmembrane</keyword>
<keyword evidence="1" id="KW-0560">Oxidoreductase</keyword>
<evidence type="ECO:0000313" key="3">
    <source>
        <dbReference type="Proteomes" id="UP000233398"/>
    </source>
</evidence>
<dbReference type="GO" id="GO:0005506">
    <property type="term" value="F:iron ion binding"/>
    <property type="evidence" value="ECO:0007669"/>
    <property type="project" value="UniProtKB-UniRule"/>
</dbReference>
<dbReference type="Pfam" id="PF15461">
    <property type="entry name" value="BCD"/>
    <property type="match status" value="1"/>
</dbReference>
<feature type="binding site" evidence="1">
    <location>
        <position position="229"/>
    </location>
    <ligand>
        <name>Fe cation</name>
        <dbReference type="ChEBI" id="CHEBI:24875"/>
    </ligand>
</feature>
<dbReference type="EC" id="1.13.11.63" evidence="1"/>
<feature type="transmembrane region" description="Helical" evidence="1">
    <location>
        <begin position="125"/>
        <end position="148"/>
    </location>
</feature>
<feature type="transmembrane region" description="Helical" evidence="1">
    <location>
        <begin position="168"/>
        <end position="186"/>
    </location>
</feature>
<keyword evidence="1" id="KW-1133">Transmembrane helix</keyword>
<accession>A0A2N0VJZ2</accession>
<proteinExistence type="inferred from homology"/>
<dbReference type="GO" id="GO:0010436">
    <property type="term" value="F:carotenoid dioxygenase activity"/>
    <property type="evidence" value="ECO:0007669"/>
    <property type="project" value="UniProtKB-UniRule"/>
</dbReference>
<dbReference type="RefSeq" id="WP_101071792.1">
    <property type="nucleotide sequence ID" value="NZ_PISP01000001.1"/>
</dbReference>
<dbReference type="AlphaFoldDB" id="A0A2N0VJZ2"/>